<dbReference type="AlphaFoldDB" id="A0A5C1HSW3"/>
<dbReference type="Proteomes" id="UP000251402">
    <property type="component" value="Chromosome"/>
</dbReference>
<dbReference type="EMBL" id="CP043450">
    <property type="protein sequence ID" value="QEM09107.1"/>
    <property type="molecule type" value="Genomic_DNA"/>
</dbReference>
<accession>A0A5C1HSW3</accession>
<reference evidence="1" key="1">
    <citation type="submission" date="2019-08" db="EMBL/GenBank/DDBJ databases">
        <title>Comparative genome analysis confer to the adaptation heavy metal polluted environment.</title>
        <authorList>
            <person name="Li Y."/>
        </authorList>
    </citation>
    <scope>NUCLEOTIDE SEQUENCE [LARGE SCALE GENOMIC DNA]</scope>
    <source>
        <strain evidence="1">P1</strain>
    </source>
</reference>
<evidence type="ECO:0000313" key="2">
    <source>
        <dbReference type="Proteomes" id="UP000251402"/>
    </source>
</evidence>
<keyword evidence="2" id="KW-1185">Reference proteome</keyword>
<dbReference type="NCBIfam" id="TIGR01643">
    <property type="entry name" value="YD_repeat_2x"/>
    <property type="match status" value="1"/>
</dbReference>
<sequence>MSYSDFPKNNILYTCLMTFVFLLKINIGYSQPNNPTFDQNPVPPSPEAQAFMKYGIYPVDYSTGVPKIEIPIYQIKSGTLSLPVSLSYHASGIKINELAGSSGLGWSLNAGGAVSRVINGIEDENGFLQYDHYSASYIDNYTPPSGSDYIAMYQYVQAIAFGNNTGDGRSDDYFYNVGNGLSGQFVYDINKTLHQRSFSNNVINWTGATQNTFEIIGEDGTHYLFNDKELVHTARSSCPSSWYISKIISSDGKDEIDFEYNVFPGNAYFTESQTFNNNNPIAGDPSTQLKMEWHRNIVTTDNSVLIKRIKFKNGSVTFTYEGGRKDFINNRLSAITINTINTAGAEVPLNSYQLVHTYFGDVNAANPQFATRLRLDEIKRLDKNGQYINSYHFQYNQMTLPPMIDPNHPAGPTSNSGEFAQDYWGYYNGHLENNHLLPLIPTGEGSPANRTSNETYMKAESLEEIDFPTGGKTIFQFEANRFDDLSLVGGLRVKTITSTANSTAPAIVKQYQYGNAISITPNGEQSSYVFLQKYDNGVAGNYGAFDCPTKAVYFSDPIVPSGSHHGSPVIYASVAELMDDGQAQKQKTLYTYDAEADQSYPVPETGKYGNVTYSDKSWARGNLLSTTYYKFVNNNYVPVKNITNHYDPKQVSTINTGLNCFIQTLHSQNSEGRNNPGGYPLPYAYPAFRPAPHPRYWDFSYFDVNEEAGIKKVTSTEEIDYDDNGTPTTDKVTNLTYNSPDHLFPTQKDETNSDGTKYITQYKYPLDFRGTPPYDLMITNNILSPTIQVFNYKNTVSNLLSFQKTNYADWGNNVIEPATIDIQKGNNPVQTVFNYLGYDEAGNITSTGKTAGPITSYQWGYQQQYPIVQIKNAANTLKTTVTSVGNSFSIQFPATSRDVSTRQFTVGANGTASLSIDFGGDEGSGTIRAEVTIGITGPNNYNSGSFSLCLATGTATCGTYSSSRVLTGLAPGNYTLAASIYDAQNLSIPINLSVTYSSLVSVVSGNKDFYFDGFEESGGNSAVNDCRTGHLSHTGAYNVTLNNLSSRSYVLSYWLKTGGSWILQTSSPINVSGGTYTIDIPNGQIDDVRFYPVDAQMITYTYDPLVGMTSITDPKNETTTYEYDSLQRLKNVKDKDGNIVKQTTYHYQGQ</sequence>
<dbReference type="InterPro" id="IPR031325">
    <property type="entry name" value="RHS_repeat"/>
</dbReference>
<dbReference type="Gene3D" id="2.180.10.10">
    <property type="entry name" value="RHS repeat-associated core"/>
    <property type="match status" value="1"/>
</dbReference>
<dbReference type="Pfam" id="PF05593">
    <property type="entry name" value="RHS_repeat"/>
    <property type="match status" value="1"/>
</dbReference>
<dbReference type="InterPro" id="IPR006530">
    <property type="entry name" value="YD"/>
</dbReference>
<protein>
    <submittedName>
        <fullName evidence="1">RHS repeat protein</fullName>
    </submittedName>
</protein>
<gene>
    <name evidence="1" type="ORF">DEO27_003440</name>
</gene>
<dbReference type="KEGG" id="mrub:DEO27_003440"/>
<organism evidence="1 2">
    <name type="scientific">Mucilaginibacter rubeus</name>
    <dbReference type="NCBI Taxonomy" id="2027860"/>
    <lineage>
        <taxon>Bacteria</taxon>
        <taxon>Pseudomonadati</taxon>
        <taxon>Bacteroidota</taxon>
        <taxon>Sphingobacteriia</taxon>
        <taxon>Sphingobacteriales</taxon>
        <taxon>Sphingobacteriaceae</taxon>
        <taxon>Mucilaginibacter</taxon>
    </lineage>
</organism>
<dbReference type="RefSeq" id="WP_112569755.1">
    <property type="nucleotide sequence ID" value="NZ_CP043450.1"/>
</dbReference>
<name>A0A5C1HSW3_9SPHI</name>
<dbReference type="OrthoDB" id="680656at2"/>
<evidence type="ECO:0000313" key="1">
    <source>
        <dbReference type="EMBL" id="QEM09107.1"/>
    </source>
</evidence>
<proteinExistence type="predicted"/>